<gene>
    <name evidence="34" type="ORF">BSP0115_LOCUS14570</name>
</gene>
<evidence type="ECO:0000256" key="15">
    <source>
        <dbReference type="ARBA" id="ARBA00022837"/>
    </source>
</evidence>
<evidence type="ECO:0000256" key="23">
    <source>
        <dbReference type="ARBA" id="ARBA00024334"/>
    </source>
</evidence>
<dbReference type="InterPro" id="IPR000719">
    <property type="entry name" value="Prot_kinase_dom"/>
</dbReference>
<evidence type="ECO:0000256" key="22">
    <source>
        <dbReference type="ARBA" id="ARBA00023288"/>
    </source>
</evidence>
<dbReference type="PROSITE" id="PS50011">
    <property type="entry name" value="PROTEIN_KINASE_DOM"/>
    <property type="match status" value="1"/>
</dbReference>
<comment type="catalytic activity">
    <reaction evidence="24">
        <text>L-threonyl-[protein] + ATP = O-phospho-L-threonyl-[protein] + ADP + H(+)</text>
        <dbReference type="Rhea" id="RHEA:46608"/>
        <dbReference type="Rhea" id="RHEA-COMP:11060"/>
        <dbReference type="Rhea" id="RHEA-COMP:11605"/>
        <dbReference type="ChEBI" id="CHEBI:15378"/>
        <dbReference type="ChEBI" id="CHEBI:30013"/>
        <dbReference type="ChEBI" id="CHEBI:30616"/>
        <dbReference type="ChEBI" id="CHEBI:61977"/>
        <dbReference type="ChEBI" id="CHEBI:456216"/>
        <dbReference type="EC" id="2.7.11.1"/>
    </reaction>
</comment>
<dbReference type="Gene3D" id="3.30.200.20">
    <property type="entry name" value="Phosphorylase Kinase, domain 1"/>
    <property type="match status" value="1"/>
</dbReference>
<dbReference type="Pfam" id="PF13893">
    <property type="entry name" value="RRM_5"/>
    <property type="match status" value="1"/>
</dbReference>
<name>A0A7S1CLD5_9STRA</name>
<dbReference type="GO" id="GO:0005886">
    <property type="term" value="C:plasma membrane"/>
    <property type="evidence" value="ECO:0007669"/>
    <property type="project" value="UniProtKB-SubCell"/>
</dbReference>
<proteinExistence type="inferred from homology"/>
<keyword evidence="14" id="KW-0418">Kinase</keyword>
<reference evidence="34" key="1">
    <citation type="submission" date="2021-01" db="EMBL/GenBank/DDBJ databases">
        <authorList>
            <person name="Corre E."/>
            <person name="Pelletier E."/>
            <person name="Niang G."/>
            <person name="Scheremetjew M."/>
            <person name="Finn R."/>
            <person name="Kale V."/>
            <person name="Holt S."/>
            <person name="Cochrane G."/>
            <person name="Meng A."/>
            <person name="Brown T."/>
            <person name="Cohen L."/>
        </authorList>
    </citation>
    <scope>NUCLEOTIDE SEQUENCE</scope>
    <source>
        <strain evidence="34">Ms1</strain>
    </source>
</reference>
<dbReference type="InterPro" id="IPR050205">
    <property type="entry name" value="CDPK_Ser/Thr_kinases"/>
</dbReference>
<dbReference type="InterPro" id="IPR008271">
    <property type="entry name" value="Ser/Thr_kinase_AS"/>
</dbReference>
<keyword evidence="11" id="KW-0479">Metal-binding</keyword>
<evidence type="ECO:0000256" key="2">
    <source>
        <dbReference type="ARBA" id="ARBA00004230"/>
    </source>
</evidence>
<evidence type="ECO:0000256" key="17">
    <source>
        <dbReference type="ARBA" id="ARBA00022846"/>
    </source>
</evidence>
<keyword evidence="13 29" id="KW-0547">Nucleotide-binding</keyword>
<feature type="domain" description="EF-hand" evidence="33">
    <location>
        <begin position="536"/>
        <end position="571"/>
    </location>
</feature>
<dbReference type="SMART" id="SM00054">
    <property type="entry name" value="EFh"/>
    <property type="match status" value="4"/>
</dbReference>
<evidence type="ECO:0000259" key="32">
    <source>
        <dbReference type="PROSITE" id="PS50102"/>
    </source>
</evidence>
<feature type="domain" description="EF-hand" evidence="33">
    <location>
        <begin position="464"/>
        <end position="499"/>
    </location>
</feature>
<evidence type="ECO:0000256" key="25">
    <source>
        <dbReference type="ARBA" id="ARBA00048679"/>
    </source>
</evidence>
<keyword evidence="8" id="KW-0723">Serine/threonine-protein kinase</keyword>
<evidence type="ECO:0000256" key="26">
    <source>
        <dbReference type="ARBA" id="ARBA00060437"/>
    </source>
</evidence>
<dbReference type="SUPFAM" id="SSF54928">
    <property type="entry name" value="RNA-binding domain, RBD"/>
    <property type="match status" value="1"/>
</dbReference>
<keyword evidence="7" id="KW-1032">Host cell membrane</keyword>
<evidence type="ECO:0000256" key="29">
    <source>
        <dbReference type="PROSITE-ProRule" id="PRU10141"/>
    </source>
</evidence>
<feature type="domain" description="Protein kinase" evidence="31">
    <location>
        <begin position="167"/>
        <end position="421"/>
    </location>
</feature>
<sequence length="613" mass="68385">MVTVTNMMFAVNVDTLSMVFGRCGEILRIVTFFKAEFRALIEFADDISAARAVAELNDRNIYDNYNRMRVQFSHQPSITVRYNNNKSRDFTNPTLPMDEPGGGHGGGHGDGSRGHGGGGGAAGAAGGGAREGAARPAAEATTGTGGVDGERERVLNYRTEVLADKYDLPSTELGHGHYGTVRVGINRATSDAVAVKTIPKAKVRSLQMLRNEIDIMRIVNHPSIIRLHEVFEDDENVHLVMELCTGGELFDRIIQQGHIEEKPAARVMRSVLQAVKHCHENNIVHRDLKPENFLMTTKDDTAELKVIDFGLSRFVKPGEIMHARVGTPYYIAPEVLEKHYDHRCDLWSVGVIMYILLCGYPPFWGDRDSEIFRKVRRGLYSFKGAEWSTVSDSAKDLISKLLVMNPRDRLTASQALYHPWILAQGSRDASLLSPAHIASLRRFTSYRKVKQLSLNIVSRMISDQEAQELREAFERLDKDNAGIISMPALQHAMNFNGHEPSAREMYALFNHIDINGDGYLDFYEFIAASMRRTLYLHPSRVFAAFRTLDVDDSGFIDLEDMRQIVGAEGGRAEVILREADITGDERISYDEFLRAMCGGEAELGAGGSSRRLV</sequence>
<dbReference type="PROSITE" id="PS00107">
    <property type="entry name" value="PROTEIN_KINASE_ATP"/>
    <property type="match status" value="1"/>
</dbReference>
<dbReference type="Gene3D" id="1.10.510.10">
    <property type="entry name" value="Transferase(Phosphotransferase) domain 1"/>
    <property type="match status" value="1"/>
</dbReference>
<dbReference type="FunFam" id="1.10.510.10:FF:000398">
    <property type="entry name" value="Calcium-dependent protein kinase 1"/>
    <property type="match status" value="1"/>
</dbReference>
<dbReference type="Gene3D" id="3.30.70.330">
    <property type="match status" value="1"/>
</dbReference>
<evidence type="ECO:0000256" key="19">
    <source>
        <dbReference type="ARBA" id="ARBA00023069"/>
    </source>
</evidence>
<dbReference type="InterPro" id="IPR017441">
    <property type="entry name" value="Protein_kinase_ATP_BS"/>
</dbReference>
<dbReference type="InterPro" id="IPR000504">
    <property type="entry name" value="RRM_dom"/>
</dbReference>
<keyword evidence="21" id="KW-0966">Cell projection</keyword>
<evidence type="ECO:0000256" key="28">
    <source>
        <dbReference type="PROSITE-ProRule" id="PRU00176"/>
    </source>
</evidence>
<evidence type="ECO:0000256" key="4">
    <source>
        <dbReference type="ARBA" id="ARBA00004425"/>
    </source>
</evidence>
<dbReference type="FunFam" id="3.30.200.20:FF:000315">
    <property type="entry name" value="Calcium-dependent protein kinase 3"/>
    <property type="match status" value="1"/>
</dbReference>
<dbReference type="InterPro" id="IPR011992">
    <property type="entry name" value="EF-hand-dom_pair"/>
</dbReference>
<dbReference type="CDD" id="cd05117">
    <property type="entry name" value="STKc_CAMK"/>
    <property type="match status" value="1"/>
</dbReference>
<evidence type="ECO:0000259" key="33">
    <source>
        <dbReference type="PROSITE" id="PS50222"/>
    </source>
</evidence>
<dbReference type="GO" id="GO:0005524">
    <property type="term" value="F:ATP binding"/>
    <property type="evidence" value="ECO:0007669"/>
    <property type="project" value="UniProtKB-UniRule"/>
</dbReference>
<dbReference type="FunFam" id="1.10.238.10:FF:000001">
    <property type="entry name" value="Calmodulin 1"/>
    <property type="match status" value="1"/>
</dbReference>
<evidence type="ECO:0000256" key="27">
    <source>
        <dbReference type="ARBA" id="ARBA00068067"/>
    </source>
</evidence>
<dbReference type="SMART" id="SM00220">
    <property type="entry name" value="S_TKc"/>
    <property type="match status" value="1"/>
</dbReference>
<feature type="compositionally biased region" description="Polar residues" evidence="30">
    <location>
        <begin position="83"/>
        <end position="94"/>
    </location>
</feature>
<dbReference type="InterPro" id="IPR018247">
    <property type="entry name" value="EF_Hand_1_Ca_BS"/>
</dbReference>
<evidence type="ECO:0000256" key="16">
    <source>
        <dbReference type="ARBA" id="ARBA00022840"/>
    </source>
</evidence>
<feature type="region of interest" description="Disordered" evidence="30">
    <location>
        <begin position="83"/>
        <end position="152"/>
    </location>
</feature>
<dbReference type="GO" id="GO:0020005">
    <property type="term" value="C:symbiont-containing vacuole membrane"/>
    <property type="evidence" value="ECO:0007669"/>
    <property type="project" value="UniProtKB-SubCell"/>
</dbReference>
<dbReference type="GO" id="GO:0031514">
    <property type="term" value="C:motile cilium"/>
    <property type="evidence" value="ECO:0007669"/>
    <property type="project" value="UniProtKB-SubCell"/>
</dbReference>
<feature type="domain" description="RRM" evidence="32">
    <location>
        <begin position="1"/>
        <end position="75"/>
    </location>
</feature>
<evidence type="ECO:0000256" key="30">
    <source>
        <dbReference type="SAM" id="MobiDB-lite"/>
    </source>
</evidence>
<evidence type="ECO:0000256" key="12">
    <source>
        <dbReference type="ARBA" id="ARBA00022737"/>
    </source>
</evidence>
<evidence type="ECO:0000256" key="3">
    <source>
        <dbReference type="ARBA" id="ARBA00004342"/>
    </source>
</evidence>
<dbReference type="PROSITE" id="PS00108">
    <property type="entry name" value="PROTEIN_KINASE_ST"/>
    <property type="match status" value="1"/>
</dbReference>
<comment type="cofactor">
    <cofactor evidence="1">
        <name>Mg(2+)</name>
        <dbReference type="ChEBI" id="CHEBI:18420"/>
    </cofactor>
</comment>
<dbReference type="PANTHER" id="PTHR24349">
    <property type="entry name" value="SERINE/THREONINE-PROTEIN KINASE"/>
    <property type="match status" value="1"/>
</dbReference>
<dbReference type="AlphaFoldDB" id="A0A7S1CLD5"/>
<dbReference type="EMBL" id="HBFS01021713">
    <property type="protein sequence ID" value="CAD8921308.1"/>
    <property type="molecule type" value="Transcribed_RNA"/>
</dbReference>
<feature type="domain" description="EF-hand" evidence="33">
    <location>
        <begin position="500"/>
        <end position="535"/>
    </location>
</feature>
<evidence type="ECO:0000256" key="8">
    <source>
        <dbReference type="ARBA" id="ARBA00022527"/>
    </source>
</evidence>
<dbReference type="EC" id="2.7.11.1" evidence="5"/>
<keyword evidence="6" id="KW-1003">Cell membrane</keyword>
<dbReference type="GO" id="GO:0020002">
    <property type="term" value="C:host cell plasma membrane"/>
    <property type="evidence" value="ECO:0007669"/>
    <property type="project" value="UniProtKB-SubCell"/>
</dbReference>
<keyword evidence="19" id="KW-0969">Cilium</keyword>
<dbReference type="PROSITE" id="PS50102">
    <property type="entry name" value="RRM"/>
    <property type="match status" value="1"/>
</dbReference>
<dbReference type="Pfam" id="PF13499">
    <property type="entry name" value="EF-hand_7"/>
    <property type="match status" value="2"/>
</dbReference>
<evidence type="ECO:0000256" key="5">
    <source>
        <dbReference type="ARBA" id="ARBA00012513"/>
    </source>
</evidence>
<evidence type="ECO:0000256" key="11">
    <source>
        <dbReference type="ARBA" id="ARBA00022723"/>
    </source>
</evidence>
<feature type="binding site" evidence="29">
    <location>
        <position position="196"/>
    </location>
    <ligand>
        <name>ATP</name>
        <dbReference type="ChEBI" id="CHEBI:30616"/>
    </ligand>
</feature>
<comment type="catalytic activity">
    <reaction evidence="25">
        <text>L-seryl-[protein] + ATP = O-phospho-L-seryl-[protein] + ADP + H(+)</text>
        <dbReference type="Rhea" id="RHEA:17989"/>
        <dbReference type="Rhea" id="RHEA-COMP:9863"/>
        <dbReference type="Rhea" id="RHEA-COMP:11604"/>
        <dbReference type="ChEBI" id="CHEBI:15378"/>
        <dbReference type="ChEBI" id="CHEBI:29999"/>
        <dbReference type="ChEBI" id="CHEBI:30616"/>
        <dbReference type="ChEBI" id="CHEBI:83421"/>
        <dbReference type="ChEBI" id="CHEBI:456216"/>
        <dbReference type="EC" id="2.7.11.1"/>
    </reaction>
</comment>
<protein>
    <recommendedName>
        <fullName evidence="27">Calcium-dependent protein kinase 1</fullName>
        <ecNumber evidence="5">2.7.11.1</ecNumber>
    </recommendedName>
</protein>
<dbReference type="InterPro" id="IPR002048">
    <property type="entry name" value="EF_hand_dom"/>
</dbReference>
<dbReference type="PROSITE" id="PS00018">
    <property type="entry name" value="EF_HAND_1"/>
    <property type="match status" value="2"/>
</dbReference>
<feature type="compositionally biased region" description="Gly residues" evidence="30">
    <location>
        <begin position="100"/>
        <end position="130"/>
    </location>
</feature>
<dbReference type="InterPro" id="IPR011009">
    <property type="entry name" value="Kinase-like_dom_sf"/>
</dbReference>
<dbReference type="GO" id="GO:0005509">
    <property type="term" value="F:calcium ion binding"/>
    <property type="evidence" value="ECO:0007669"/>
    <property type="project" value="InterPro"/>
</dbReference>
<dbReference type="InterPro" id="IPR012677">
    <property type="entry name" value="Nucleotide-bd_a/b_plait_sf"/>
</dbReference>
<keyword evidence="28" id="KW-0694">RNA-binding</keyword>
<evidence type="ECO:0000256" key="6">
    <source>
        <dbReference type="ARBA" id="ARBA00022475"/>
    </source>
</evidence>
<dbReference type="SUPFAM" id="SSF47473">
    <property type="entry name" value="EF-hand"/>
    <property type="match status" value="1"/>
</dbReference>
<keyword evidence="10" id="KW-0519">Myristate</keyword>
<evidence type="ECO:0000256" key="9">
    <source>
        <dbReference type="ARBA" id="ARBA00022679"/>
    </source>
</evidence>
<evidence type="ECO:0000256" key="10">
    <source>
        <dbReference type="ARBA" id="ARBA00022707"/>
    </source>
</evidence>
<evidence type="ECO:0000256" key="14">
    <source>
        <dbReference type="ARBA" id="ARBA00022777"/>
    </source>
</evidence>
<dbReference type="GO" id="GO:0004674">
    <property type="term" value="F:protein serine/threonine kinase activity"/>
    <property type="evidence" value="ECO:0007669"/>
    <property type="project" value="UniProtKB-KW"/>
</dbReference>
<dbReference type="SUPFAM" id="SSF56112">
    <property type="entry name" value="Protein kinase-like (PK-like)"/>
    <property type="match status" value="1"/>
</dbReference>
<evidence type="ECO:0000313" key="34">
    <source>
        <dbReference type="EMBL" id="CAD8921308.1"/>
    </source>
</evidence>
<evidence type="ECO:0000259" key="31">
    <source>
        <dbReference type="PROSITE" id="PS50011"/>
    </source>
</evidence>
<keyword evidence="18" id="KW-1043">Host membrane</keyword>
<keyword evidence="17" id="KW-0282">Flagellum</keyword>
<evidence type="ECO:0000256" key="21">
    <source>
        <dbReference type="ARBA" id="ARBA00023273"/>
    </source>
</evidence>
<evidence type="ECO:0000256" key="13">
    <source>
        <dbReference type="ARBA" id="ARBA00022741"/>
    </source>
</evidence>
<keyword evidence="15" id="KW-0106">Calcium</keyword>
<keyword evidence="20" id="KW-0564">Palmitate</keyword>
<keyword evidence="16 29" id="KW-0067">ATP-binding</keyword>
<dbReference type="InterPro" id="IPR035979">
    <property type="entry name" value="RBD_domain_sf"/>
</dbReference>
<evidence type="ECO:0000256" key="1">
    <source>
        <dbReference type="ARBA" id="ARBA00001946"/>
    </source>
</evidence>
<organism evidence="34">
    <name type="scientific">Bicosoecida sp. CB-2014</name>
    <dbReference type="NCBI Taxonomy" id="1486930"/>
    <lineage>
        <taxon>Eukaryota</taxon>
        <taxon>Sar</taxon>
        <taxon>Stramenopiles</taxon>
        <taxon>Bigyra</taxon>
        <taxon>Opalozoa</taxon>
        <taxon>Bicosoecida</taxon>
    </lineage>
</organism>
<keyword evidence="18" id="KW-0472">Membrane</keyword>
<dbReference type="Gene3D" id="1.10.238.10">
    <property type="entry name" value="EF-hand"/>
    <property type="match status" value="1"/>
</dbReference>
<keyword evidence="9" id="KW-0808">Transferase</keyword>
<keyword evidence="12" id="KW-0677">Repeat</keyword>
<evidence type="ECO:0000256" key="7">
    <source>
        <dbReference type="ARBA" id="ARBA00022511"/>
    </source>
</evidence>
<dbReference type="Pfam" id="PF00069">
    <property type="entry name" value="Pkinase"/>
    <property type="match status" value="1"/>
</dbReference>
<accession>A0A7S1CLD5</accession>
<evidence type="ECO:0000256" key="18">
    <source>
        <dbReference type="ARBA" id="ARBA00022870"/>
    </source>
</evidence>
<dbReference type="SMART" id="SM00360">
    <property type="entry name" value="RRM"/>
    <property type="match status" value="1"/>
</dbReference>
<dbReference type="PROSITE" id="PS50222">
    <property type="entry name" value="EF_HAND_2"/>
    <property type="match status" value="3"/>
</dbReference>
<dbReference type="GO" id="GO:0003723">
    <property type="term" value="F:RNA binding"/>
    <property type="evidence" value="ECO:0007669"/>
    <property type="project" value="UniProtKB-UniRule"/>
</dbReference>
<comment type="similarity">
    <text evidence="23">Belongs to the protein kinase superfamily. Ser/Thr protein kinase family. CDPK subfamily.</text>
</comment>
<evidence type="ECO:0000256" key="24">
    <source>
        <dbReference type="ARBA" id="ARBA00047899"/>
    </source>
</evidence>
<keyword evidence="22" id="KW-0449">Lipoprotein</keyword>
<evidence type="ECO:0000256" key="20">
    <source>
        <dbReference type="ARBA" id="ARBA00023139"/>
    </source>
</evidence>
<comment type="subcellular location">
    <subcellularLocation>
        <location evidence="3">Cell membrane</location>
        <topology evidence="3">Lipid-anchor</topology>
        <orientation evidence="3">Cytoplasmic side</orientation>
    </subcellularLocation>
    <subcellularLocation>
        <location evidence="2">Cell projection</location>
        <location evidence="2">Cilium</location>
        <location evidence="2">Flagellum</location>
    </subcellularLocation>
    <subcellularLocation>
        <location evidence="4">Host cell membrane</location>
        <topology evidence="4">Lipid-anchor</topology>
    </subcellularLocation>
    <subcellularLocation>
        <location evidence="26">Parasitophorous vacuole membrane</location>
        <topology evidence="26">Lipid-anchor</topology>
    </subcellularLocation>
</comment>